<dbReference type="STRING" id="2094558.A0A314XXY4"/>
<gene>
    <name evidence="4" type="ORF">Pyn_10371</name>
</gene>
<dbReference type="AlphaFoldDB" id="A0A314XXY4"/>
<evidence type="ECO:0000256" key="1">
    <source>
        <dbReference type="SAM" id="Coils"/>
    </source>
</evidence>
<evidence type="ECO:0000256" key="2">
    <source>
        <dbReference type="SAM" id="MobiDB-lite"/>
    </source>
</evidence>
<organism evidence="4 5">
    <name type="scientific">Prunus yedoensis var. nudiflora</name>
    <dbReference type="NCBI Taxonomy" id="2094558"/>
    <lineage>
        <taxon>Eukaryota</taxon>
        <taxon>Viridiplantae</taxon>
        <taxon>Streptophyta</taxon>
        <taxon>Embryophyta</taxon>
        <taxon>Tracheophyta</taxon>
        <taxon>Spermatophyta</taxon>
        <taxon>Magnoliopsida</taxon>
        <taxon>eudicotyledons</taxon>
        <taxon>Gunneridae</taxon>
        <taxon>Pentapetalae</taxon>
        <taxon>rosids</taxon>
        <taxon>fabids</taxon>
        <taxon>Rosales</taxon>
        <taxon>Rosaceae</taxon>
        <taxon>Amygdaloideae</taxon>
        <taxon>Amygdaleae</taxon>
        <taxon>Prunus</taxon>
    </lineage>
</organism>
<dbReference type="PANTHER" id="PTHR45125">
    <property type="entry name" value="F21J9.4-RELATED"/>
    <property type="match status" value="1"/>
</dbReference>
<protein>
    <recommendedName>
        <fullName evidence="3">No apical meristem-associated C-terminal domain-containing protein</fullName>
    </recommendedName>
</protein>
<feature type="coiled-coil region" evidence="1">
    <location>
        <begin position="540"/>
        <end position="590"/>
    </location>
</feature>
<feature type="region of interest" description="Disordered" evidence="2">
    <location>
        <begin position="339"/>
        <end position="364"/>
    </location>
</feature>
<accession>A0A314XXY4</accession>
<feature type="region of interest" description="Disordered" evidence="2">
    <location>
        <begin position="98"/>
        <end position="133"/>
    </location>
</feature>
<dbReference type="OrthoDB" id="1157289at2759"/>
<feature type="domain" description="No apical meristem-associated C-terminal" evidence="3">
    <location>
        <begin position="485"/>
        <end position="614"/>
    </location>
</feature>
<comment type="caution">
    <text evidence="4">The sequence shown here is derived from an EMBL/GenBank/DDBJ whole genome shotgun (WGS) entry which is preliminary data.</text>
</comment>
<feature type="region of interest" description="Disordered" evidence="2">
    <location>
        <begin position="462"/>
        <end position="493"/>
    </location>
</feature>
<evidence type="ECO:0000259" key="3">
    <source>
        <dbReference type="Pfam" id="PF14303"/>
    </source>
</evidence>
<dbReference type="PANTHER" id="PTHR45125:SF3">
    <property type="entry name" value="NO-APICAL-MERISTEM-ASSOCIATED CARBOXY-TERMINAL DOMAIN PROTEIN"/>
    <property type="match status" value="1"/>
</dbReference>
<proteinExistence type="predicted"/>
<feature type="domain" description="No apical meristem-associated C-terminal" evidence="3">
    <location>
        <begin position="280"/>
        <end position="367"/>
    </location>
</feature>
<reference evidence="4 5" key="1">
    <citation type="submission" date="2018-02" db="EMBL/GenBank/DDBJ databases">
        <title>Draft genome of wild Prunus yedoensis var. nudiflora.</title>
        <authorList>
            <person name="Baek S."/>
            <person name="Kim J.-H."/>
            <person name="Choi K."/>
            <person name="Kim G.-B."/>
            <person name="Cho A."/>
            <person name="Jang H."/>
            <person name="Shin C.-H."/>
            <person name="Yu H.-J."/>
            <person name="Mun J.-H."/>
        </authorList>
    </citation>
    <scope>NUCLEOTIDE SEQUENCE [LARGE SCALE GENOMIC DNA]</scope>
    <source>
        <strain evidence="5">cv. Jeju island</strain>
        <tissue evidence="4">Leaf</tissue>
    </source>
</reference>
<feature type="compositionally biased region" description="Polar residues" evidence="2">
    <location>
        <begin position="43"/>
        <end position="60"/>
    </location>
</feature>
<keyword evidence="1" id="KW-0175">Coiled coil</keyword>
<evidence type="ECO:0000313" key="5">
    <source>
        <dbReference type="Proteomes" id="UP000250321"/>
    </source>
</evidence>
<dbReference type="Proteomes" id="UP000250321">
    <property type="component" value="Unassembled WGS sequence"/>
</dbReference>
<evidence type="ECO:0000313" key="4">
    <source>
        <dbReference type="EMBL" id="PQQ00275.1"/>
    </source>
</evidence>
<feature type="region of interest" description="Disordered" evidence="2">
    <location>
        <begin position="1"/>
        <end position="62"/>
    </location>
</feature>
<dbReference type="InterPro" id="IPR029466">
    <property type="entry name" value="NAM-associated_C"/>
</dbReference>
<name>A0A314XXY4_PRUYE</name>
<feature type="compositionally biased region" description="Basic and acidic residues" evidence="2">
    <location>
        <begin position="15"/>
        <end position="24"/>
    </location>
</feature>
<dbReference type="Pfam" id="PF14303">
    <property type="entry name" value="NAM-associated"/>
    <property type="match status" value="2"/>
</dbReference>
<dbReference type="EMBL" id="PJQY01001719">
    <property type="protein sequence ID" value="PQQ00275.1"/>
    <property type="molecule type" value="Genomic_DNA"/>
</dbReference>
<sequence>MSLVDYASSDDDVSEEIRENKENEPAQVPQDDPQPPTRPHTQSVVASYQQPESTAHSSAPSVEKLPDASMLLNSPVFSSNMFSGGDHSSRVAAAIAESASRKRESNEFVSSVPRSKVPKGNLPHSKNVPDTIGGMLVPPQLSGRSNIVTEDVGKLFVKSSSQFPVQLDSAKRKLRGLSFSRQEDFLLVQGWLATSMDVVYIKGQPKATYWGRVTQYFHNYKTFASDREEKSLLQRWSTIQLATKKFCEYVTQMENKHKYGMNEQDKFFYSKQLYEKLENRKFHFDHCWKLLKDAPKWVDDMHKKKPSNRIIGTSLSPEFSSSSTSQSLVELVEDQVRNTESGNMERPQKRKEVSNTDVGNIERPPIRKDVLNTDFGNTVRAPIGKDVPSSDFGSRKDVPSIDFENTERPLIRNITITDFGNIDRPPVRKDVPNSDFGSRERTSIRKGVLSIDFGNTERPLIRKDIPNTDFGNIERPPVRKDVSDSDVENMETSPLRREVVNSDFGNMDRPLIMKAEKLKTKDHHKNDNANKQVVDLLHIMEKWRDQVNEEKRQYRLEKMEMLRERLEMDKERLEMDKERLRLDREDKEERIMLMDISGMPHELQQYYRRRQMEILAKGMGGV</sequence>
<keyword evidence="5" id="KW-1185">Reference proteome</keyword>